<dbReference type="SUPFAM" id="SSF55008">
    <property type="entry name" value="HMA, heavy metal-associated domain"/>
    <property type="match status" value="1"/>
</dbReference>
<dbReference type="Proteomes" id="UP000254875">
    <property type="component" value="Unassembled WGS sequence"/>
</dbReference>
<sequence length="100" mass="10332">MRKLPIAAIAAIAALAALAALPLLTLAAAPRTVTLDVKNMTCELCPVTVRKSLEKVPGVSAVKVDFDGKTATVTYDPAKAQPDALTRATANAGYPSTLQK</sequence>
<dbReference type="GO" id="GO:0030313">
    <property type="term" value="C:cell envelope"/>
    <property type="evidence" value="ECO:0007669"/>
    <property type="project" value="UniProtKB-SubCell"/>
</dbReference>
<keyword evidence="5" id="KW-0574">Periplasm</keyword>
<dbReference type="GO" id="GO:0042597">
    <property type="term" value="C:periplasmic space"/>
    <property type="evidence" value="ECO:0007669"/>
    <property type="project" value="UniProtKB-SubCell"/>
</dbReference>
<dbReference type="PRINTS" id="PR00946">
    <property type="entry name" value="HGSCAVENGER"/>
</dbReference>
<dbReference type="InterPro" id="IPR001802">
    <property type="entry name" value="MerP/CopZ"/>
</dbReference>
<feature type="chain" id="PRO_5016785888" description="Periplasmic mercury ion-binding protein" evidence="6">
    <location>
        <begin position="20"/>
        <end position="100"/>
    </location>
</feature>
<dbReference type="InterPro" id="IPR011795">
    <property type="entry name" value="MerP"/>
</dbReference>
<keyword evidence="3 5" id="KW-0479">Metal-binding</keyword>
<dbReference type="Gene3D" id="3.30.70.100">
    <property type="match status" value="1"/>
</dbReference>
<evidence type="ECO:0000313" key="9">
    <source>
        <dbReference type="Proteomes" id="UP000254875"/>
    </source>
</evidence>
<dbReference type="FunFam" id="3.30.70.100:FF:000001">
    <property type="entry name" value="ATPase copper transporting beta"/>
    <property type="match status" value="1"/>
</dbReference>
<dbReference type="RefSeq" id="WP_115100198.1">
    <property type="nucleotide sequence ID" value="NZ_QHKS01000004.1"/>
</dbReference>
<feature type="signal peptide" evidence="6">
    <location>
        <begin position="1"/>
        <end position="19"/>
    </location>
</feature>
<proteinExistence type="predicted"/>
<evidence type="ECO:0000256" key="2">
    <source>
        <dbReference type="ARBA" id="ARBA00022466"/>
    </source>
</evidence>
<dbReference type="InterPro" id="IPR006121">
    <property type="entry name" value="HMA_dom"/>
</dbReference>
<keyword evidence="2 5" id="KW-0475">Mercuric resistance</keyword>
<evidence type="ECO:0000256" key="3">
    <source>
        <dbReference type="ARBA" id="ARBA00022723"/>
    </source>
</evidence>
<dbReference type="CDD" id="cd00371">
    <property type="entry name" value="HMA"/>
    <property type="match status" value="1"/>
</dbReference>
<evidence type="ECO:0000313" key="8">
    <source>
        <dbReference type="EMBL" id="RDK03436.1"/>
    </source>
</evidence>
<keyword evidence="6" id="KW-0732">Signal</keyword>
<name>A0A370NCV8_9BURK</name>
<dbReference type="InterPro" id="IPR036163">
    <property type="entry name" value="HMA_dom_sf"/>
</dbReference>
<comment type="subcellular location">
    <subcellularLocation>
        <location evidence="1">Cell envelope</location>
    </subcellularLocation>
    <subcellularLocation>
        <location evidence="5">Periplasm</location>
    </subcellularLocation>
</comment>
<dbReference type="OrthoDB" id="7205933at2"/>
<accession>A0A370NCV8</accession>
<keyword evidence="9" id="KW-1185">Reference proteome</keyword>
<dbReference type="NCBIfam" id="TIGR02052">
    <property type="entry name" value="MerP"/>
    <property type="match status" value="1"/>
</dbReference>
<evidence type="ECO:0000256" key="1">
    <source>
        <dbReference type="ARBA" id="ARBA00004196"/>
    </source>
</evidence>
<dbReference type="PROSITE" id="PS50846">
    <property type="entry name" value="HMA_2"/>
    <property type="match status" value="1"/>
</dbReference>
<comment type="function">
    <text evidence="5">Involved in mercury resistance. Acts as a mercury scavenger that specifically binds to a mercuric ion in the periplasm and probably passes it to the cytoplasmic mercuric reductase MerA via the mercuric transport protein MerT.</text>
</comment>
<gene>
    <name evidence="5 8" type="primary">merP</name>
    <name evidence="8" type="ORF">DLM46_07890</name>
</gene>
<evidence type="ECO:0000256" key="5">
    <source>
        <dbReference type="RuleBase" id="RU361212"/>
    </source>
</evidence>
<protein>
    <recommendedName>
        <fullName evidence="5">Periplasmic mercury ion-binding protein</fullName>
    </recommendedName>
</protein>
<keyword evidence="4 5" id="KW-0476">Mercury</keyword>
<dbReference type="GO" id="GO:0015097">
    <property type="term" value="F:mercury ion transmembrane transporter activity"/>
    <property type="evidence" value="ECO:0007669"/>
    <property type="project" value="UniProtKB-UniRule"/>
</dbReference>
<comment type="caution">
    <text evidence="8">The sequence shown here is derived from an EMBL/GenBank/DDBJ whole genome shotgun (WGS) entry which is preliminary data.</text>
</comment>
<organism evidence="8 9">
    <name type="scientific">Paraburkholderia lacunae</name>
    <dbReference type="NCBI Taxonomy" id="2211104"/>
    <lineage>
        <taxon>Bacteria</taxon>
        <taxon>Pseudomonadati</taxon>
        <taxon>Pseudomonadota</taxon>
        <taxon>Betaproteobacteria</taxon>
        <taxon>Burkholderiales</taxon>
        <taxon>Burkholderiaceae</taxon>
        <taxon>Paraburkholderia</taxon>
    </lineage>
</organism>
<dbReference type="EMBL" id="QHKS01000004">
    <property type="protein sequence ID" value="RDK03436.1"/>
    <property type="molecule type" value="Genomic_DNA"/>
</dbReference>
<evidence type="ECO:0000256" key="4">
    <source>
        <dbReference type="ARBA" id="ARBA00022914"/>
    </source>
</evidence>
<evidence type="ECO:0000256" key="6">
    <source>
        <dbReference type="SAM" id="SignalP"/>
    </source>
</evidence>
<evidence type="ECO:0000259" key="7">
    <source>
        <dbReference type="PROSITE" id="PS50846"/>
    </source>
</evidence>
<dbReference type="Pfam" id="PF00403">
    <property type="entry name" value="HMA"/>
    <property type="match status" value="1"/>
</dbReference>
<reference evidence="9" key="1">
    <citation type="submission" date="2018-05" db="EMBL/GenBank/DDBJ databases">
        <authorList>
            <person name="Feng T."/>
        </authorList>
    </citation>
    <scope>NUCLEOTIDE SEQUENCE [LARGE SCALE GENOMIC DNA]</scope>
    <source>
        <strain evidence="9">S27</strain>
    </source>
</reference>
<feature type="domain" description="HMA" evidence="7">
    <location>
        <begin position="31"/>
        <end position="97"/>
    </location>
</feature>
<dbReference type="AlphaFoldDB" id="A0A370NCV8"/>
<dbReference type="GO" id="GO:0045340">
    <property type="term" value="F:mercury ion binding"/>
    <property type="evidence" value="ECO:0007669"/>
    <property type="project" value="UniProtKB-UniRule"/>
</dbReference>